<evidence type="ECO:0000313" key="2">
    <source>
        <dbReference type="EMBL" id="KKG06887.1"/>
    </source>
</evidence>
<protein>
    <submittedName>
        <fullName evidence="6">UDP-N-acetylglucosamine 2-epimerase</fullName>
    </submittedName>
</protein>
<keyword evidence="18" id="KW-1185">Reference proteome</keyword>
<dbReference type="Proteomes" id="UP000034298">
    <property type="component" value="Unassembled WGS sequence"/>
</dbReference>
<accession>A0A0F8GDP2</accession>
<dbReference type="InterPro" id="IPR029767">
    <property type="entry name" value="WecB-like"/>
</dbReference>
<proteinExistence type="predicted"/>
<dbReference type="EMBL" id="JJPS01000095">
    <property type="protein sequence ID" value="KKG90713.1"/>
    <property type="molecule type" value="Genomic_DNA"/>
</dbReference>
<dbReference type="EMBL" id="JJPJ01000162">
    <property type="protein sequence ID" value="KKG56892.1"/>
    <property type="molecule type" value="Genomic_DNA"/>
</dbReference>
<evidence type="ECO:0000313" key="4">
    <source>
        <dbReference type="EMBL" id="KKG56892.1"/>
    </source>
</evidence>
<dbReference type="RefSeq" id="WP_080932889.1">
    <property type="nucleotide sequence ID" value="NZ_JJOS01000004.1"/>
</dbReference>
<dbReference type="NCBIfam" id="TIGR00236">
    <property type="entry name" value="wecB"/>
    <property type="match status" value="1"/>
</dbReference>
<name>A0A0F8GDP2_METMZ</name>
<feature type="domain" description="UDP-N-acetylglucosamine 2-epimerase" evidence="1">
    <location>
        <begin position="22"/>
        <end position="348"/>
    </location>
</feature>
<dbReference type="SUPFAM" id="SSF53756">
    <property type="entry name" value="UDP-Glycosyltransferase/glycogen phosphorylase"/>
    <property type="match status" value="1"/>
</dbReference>
<evidence type="ECO:0000313" key="8">
    <source>
        <dbReference type="EMBL" id="KKG90713.1"/>
    </source>
</evidence>
<dbReference type="Proteomes" id="UP000034578">
    <property type="component" value="Unassembled WGS sequence"/>
</dbReference>
<dbReference type="AlphaFoldDB" id="A0A0F8GDP2"/>
<dbReference type="EMBL" id="JJPX01000158">
    <property type="protein sequence ID" value="KKH05818.1"/>
    <property type="molecule type" value="Genomic_DNA"/>
</dbReference>
<dbReference type="Proteomes" id="UP000034188">
    <property type="component" value="Unassembled WGS sequence"/>
</dbReference>
<dbReference type="CDD" id="cd03786">
    <property type="entry name" value="GTB_UDP-GlcNAc_2-Epimerase"/>
    <property type="match status" value="1"/>
</dbReference>
<dbReference type="Proteomes" id="UP000034409">
    <property type="component" value="Unassembled WGS sequence"/>
</dbReference>
<evidence type="ECO:0000313" key="16">
    <source>
        <dbReference type="Proteomes" id="UP000034409"/>
    </source>
</evidence>
<dbReference type="InterPro" id="IPR003331">
    <property type="entry name" value="UDP_GlcNAc_Epimerase_2_dom"/>
</dbReference>
<evidence type="ECO:0000313" key="19">
    <source>
        <dbReference type="Proteomes" id="UP000034950"/>
    </source>
</evidence>
<dbReference type="EMBL" id="JJOS01000004">
    <property type="protein sequence ID" value="KKG06887.1"/>
    <property type="molecule type" value="Genomic_DNA"/>
</dbReference>
<evidence type="ECO:0000313" key="14">
    <source>
        <dbReference type="Proteomes" id="UP000034298"/>
    </source>
</evidence>
<dbReference type="Proteomes" id="UP000034950">
    <property type="component" value="Unassembled WGS sequence"/>
</dbReference>
<dbReference type="EMBL" id="JJPK01000038">
    <property type="protein sequence ID" value="KKG63397.1"/>
    <property type="molecule type" value="Genomic_DNA"/>
</dbReference>
<evidence type="ECO:0000313" key="15">
    <source>
        <dbReference type="Proteomes" id="UP000034387"/>
    </source>
</evidence>
<evidence type="ECO:0000313" key="11">
    <source>
        <dbReference type="Proteomes" id="UP000034152"/>
    </source>
</evidence>
<evidence type="ECO:0000313" key="13">
    <source>
        <dbReference type="Proteomes" id="UP000034279"/>
    </source>
</evidence>
<dbReference type="PANTHER" id="PTHR43174:SF1">
    <property type="entry name" value="UDP-N-ACETYLGLUCOSAMINE 2-EPIMERASE"/>
    <property type="match status" value="1"/>
</dbReference>
<reference evidence="11 12" key="1">
    <citation type="journal article" date="2015" name="ISME J.">
        <title>Genomic and phenotypic differentiation among Methanosarcina mazei populations from Columbia River sediment.</title>
        <authorList>
            <person name="Youngblut N.D."/>
            <person name="Wirth J.S."/>
            <person name="Henriksen J.R."/>
            <person name="Smith M."/>
            <person name="Simon H."/>
            <person name="Metcalf W.W."/>
            <person name="Whitaker R.J."/>
        </authorList>
    </citation>
    <scope>NUCLEOTIDE SEQUENCE [LARGE SCALE GENOMIC DNA]</scope>
    <source>
        <strain evidence="10 11">1.H.M.2.1</strain>
        <strain evidence="2 18">2.F.A.2.4</strain>
        <strain evidence="3 14">3.F.A.1B.1</strain>
        <strain evidence="5 12">3.F.T.1A.1</strain>
        <strain evidence="4 13">3.F.T.1A.2</strain>
        <strain evidence="6 17">3.F.T.1A.4</strain>
        <strain evidence="7 19">3.H.A.2.6</strain>
        <strain evidence="8 16">3.H.A.2.8</strain>
        <strain evidence="9 15">3.H.M.2.7</strain>
    </source>
</reference>
<dbReference type="EMBL" id="JJPI01000019">
    <property type="protein sequence ID" value="KKG57596.1"/>
    <property type="molecule type" value="Genomic_DNA"/>
</dbReference>
<dbReference type="Gene3D" id="3.40.50.2000">
    <property type="entry name" value="Glycogen Phosphorylase B"/>
    <property type="match status" value="2"/>
</dbReference>
<dbReference type="EMBL" id="JJQU01000117">
    <property type="protein sequence ID" value="KKH85824.1"/>
    <property type="molecule type" value="Genomic_DNA"/>
</dbReference>
<dbReference type="PATRIC" id="fig|2209.42.peg.4265"/>
<dbReference type="EMBL" id="JJPC01000135">
    <property type="protein sequence ID" value="KKG31716.1"/>
    <property type="molecule type" value="Genomic_DNA"/>
</dbReference>
<dbReference type="Proteomes" id="UP000034152">
    <property type="component" value="Unassembled WGS sequence"/>
</dbReference>
<dbReference type="Proteomes" id="UP000034279">
    <property type="component" value="Unassembled WGS sequence"/>
</dbReference>
<organism evidence="6 17">
    <name type="scientific">Methanosarcina mazei</name>
    <name type="common">Methanosarcina frisia</name>
    <dbReference type="NCBI Taxonomy" id="2209"/>
    <lineage>
        <taxon>Archaea</taxon>
        <taxon>Methanobacteriati</taxon>
        <taxon>Methanobacteriota</taxon>
        <taxon>Stenosarchaea group</taxon>
        <taxon>Methanomicrobia</taxon>
        <taxon>Methanosarcinales</taxon>
        <taxon>Methanosarcinaceae</taxon>
        <taxon>Methanosarcina</taxon>
    </lineage>
</organism>
<dbReference type="Pfam" id="PF02350">
    <property type="entry name" value="Epimerase_2"/>
    <property type="match status" value="1"/>
</dbReference>
<evidence type="ECO:0000313" key="17">
    <source>
        <dbReference type="Proteomes" id="UP000034566"/>
    </source>
</evidence>
<evidence type="ECO:0000313" key="3">
    <source>
        <dbReference type="EMBL" id="KKG31716.1"/>
    </source>
</evidence>
<evidence type="ECO:0000313" key="12">
    <source>
        <dbReference type="Proteomes" id="UP000034188"/>
    </source>
</evidence>
<comment type="caution">
    <text evidence="6">The sequence shown here is derived from an EMBL/GenBank/DDBJ whole genome shotgun (WGS) entry which is preliminary data.</text>
</comment>
<dbReference type="PANTHER" id="PTHR43174">
    <property type="entry name" value="UDP-N-ACETYLGLUCOSAMINE 2-EPIMERASE"/>
    <property type="match status" value="1"/>
</dbReference>
<evidence type="ECO:0000313" key="9">
    <source>
        <dbReference type="EMBL" id="KKH05818.1"/>
    </source>
</evidence>
<dbReference type="EMBL" id="JJPR01000092">
    <property type="protein sequence ID" value="KKG86207.1"/>
    <property type="molecule type" value="Genomic_DNA"/>
</dbReference>
<evidence type="ECO:0000313" key="10">
    <source>
        <dbReference type="EMBL" id="KKH85824.1"/>
    </source>
</evidence>
<evidence type="ECO:0000313" key="6">
    <source>
        <dbReference type="EMBL" id="KKG63397.1"/>
    </source>
</evidence>
<sequence length="373" mass="41587">MKIAIILGTRPEIIKMSPIIRECEKQGIEYYILHTGQHYSYEMDKIFFEQLKLPQAKYNLDVGSGPHGKQTAKMLSGIEEILMKDRPDVVFVQGDTNTVLAGTLAASKLQIKIGHVEAGLRSFDRAMPEETNRIIADHTSDYLFAPTETSRKYLLNEGISHDKIFVTGNTIVDAAYQNLEISKDGEDILKELGLTEKEYFAATAHRAENVDSRERLGGILNGFSQIYKEFGLPIIFPAHPRTVKMIGEFGLKLPEGTRLIEPLGYLEFLQLESGARLILTDSGGVQEEACILRVPCVTLRDNTERPETVDVGANLIAGCGEKIIDCAIKMIESDCEWENPYGNGNAAELTLRNTVTGHSIEFSKMESPEQIQY</sequence>
<evidence type="ECO:0000313" key="5">
    <source>
        <dbReference type="EMBL" id="KKG57596.1"/>
    </source>
</evidence>
<evidence type="ECO:0000259" key="1">
    <source>
        <dbReference type="Pfam" id="PF02350"/>
    </source>
</evidence>
<dbReference type="Proteomes" id="UP000034566">
    <property type="component" value="Unassembled WGS sequence"/>
</dbReference>
<evidence type="ECO:0000313" key="18">
    <source>
        <dbReference type="Proteomes" id="UP000034578"/>
    </source>
</evidence>
<gene>
    <name evidence="3" type="ORF">DU30_10190</name>
    <name evidence="5" type="ORF">DU33_19535</name>
    <name evidence="9" type="ORF">DU42_07335</name>
    <name evidence="6" type="ORF">DU45_20260</name>
    <name evidence="2" type="ORF">DU47_10785</name>
    <name evidence="7" type="ORF">DU57_02560</name>
    <name evidence="8" type="ORF">DU59_06520</name>
    <name evidence="4" type="ORF">DU64_05260</name>
    <name evidence="10" type="ORF">DU80_18585</name>
</gene>
<dbReference type="Proteomes" id="UP000034387">
    <property type="component" value="Unassembled WGS sequence"/>
</dbReference>
<evidence type="ECO:0000313" key="7">
    <source>
        <dbReference type="EMBL" id="KKG86207.1"/>
    </source>
</evidence>